<accession>A0AAU9L048</accession>
<evidence type="ECO:0000313" key="6">
    <source>
        <dbReference type="Proteomes" id="UP001160483"/>
    </source>
</evidence>
<evidence type="ECO:0000313" key="5">
    <source>
        <dbReference type="Proteomes" id="UP001158986"/>
    </source>
</evidence>
<feature type="region of interest" description="Disordered" evidence="1">
    <location>
        <begin position="108"/>
        <end position="137"/>
    </location>
</feature>
<protein>
    <submittedName>
        <fullName evidence="2">Uncharacterized protein</fullName>
    </submittedName>
</protein>
<proteinExistence type="predicted"/>
<feature type="compositionally biased region" description="Acidic residues" evidence="1">
    <location>
        <begin position="114"/>
        <end position="127"/>
    </location>
</feature>
<dbReference type="EMBL" id="CAKKTJ010000147">
    <property type="protein sequence ID" value="CAH0476297.1"/>
    <property type="molecule type" value="Genomic_DNA"/>
</dbReference>
<dbReference type="AlphaFoldDB" id="A0AAU9L048"/>
<evidence type="ECO:0000256" key="1">
    <source>
        <dbReference type="SAM" id="MobiDB-lite"/>
    </source>
</evidence>
<evidence type="ECO:0000313" key="4">
    <source>
        <dbReference type="EMBL" id="CAH0519656.1"/>
    </source>
</evidence>
<dbReference type="Proteomes" id="UP001158986">
    <property type="component" value="Unassembled WGS sequence"/>
</dbReference>
<reference evidence="2 5" key="1">
    <citation type="submission" date="2021-11" db="EMBL/GenBank/DDBJ databases">
        <authorList>
            <person name="Islam A."/>
            <person name="Islam S."/>
            <person name="Flora M.S."/>
            <person name="Rahman M."/>
            <person name="Ziaur R.M."/>
            <person name="Epstein J.H."/>
            <person name="Hassan M."/>
            <person name="Klassen M."/>
            <person name="Woodard K."/>
            <person name="Webb A."/>
            <person name="Webby R.J."/>
            <person name="El Zowalaty M.E."/>
        </authorList>
    </citation>
    <scope>NUCLEOTIDE SEQUENCE</scope>
    <source>
        <strain evidence="4">Pbs1</strain>
        <strain evidence="2">Pbs3</strain>
    </source>
</reference>
<comment type="caution">
    <text evidence="2">The sequence shown here is derived from an EMBL/GenBank/DDBJ whole genome shotgun (WGS) entry which is preliminary data.</text>
</comment>
<dbReference type="EMBL" id="CAKLCB010000309">
    <property type="protein sequence ID" value="CAH0519656.1"/>
    <property type="molecule type" value="Genomic_DNA"/>
</dbReference>
<evidence type="ECO:0000313" key="3">
    <source>
        <dbReference type="EMBL" id="CAH0476308.1"/>
    </source>
</evidence>
<gene>
    <name evidence="4" type="ORF">PBS001_LOCUS6175</name>
    <name evidence="2" type="ORF">PBS003_LOCUS3083</name>
    <name evidence="3" type="ORF">PBS003_LOCUS3093</name>
</gene>
<dbReference type="EMBL" id="CAKKTJ010000147">
    <property type="protein sequence ID" value="CAH0476308.1"/>
    <property type="molecule type" value="Genomic_DNA"/>
</dbReference>
<organism evidence="2 6">
    <name type="scientific">Peronospora belbahrii</name>
    <dbReference type="NCBI Taxonomy" id="622444"/>
    <lineage>
        <taxon>Eukaryota</taxon>
        <taxon>Sar</taxon>
        <taxon>Stramenopiles</taxon>
        <taxon>Oomycota</taxon>
        <taxon>Peronosporomycetes</taxon>
        <taxon>Peronosporales</taxon>
        <taxon>Peronosporaceae</taxon>
        <taxon>Peronospora</taxon>
    </lineage>
</organism>
<dbReference type="Proteomes" id="UP001160483">
    <property type="component" value="Unassembled WGS sequence"/>
</dbReference>
<keyword evidence="5" id="KW-1185">Reference proteome</keyword>
<sequence length="137" mass="14936">MVIHLATTWKVVVKLEGVAVDGQMVDPNAEGVFELQDAVAMKLSEANNWVTQLIAERTKTELREKQEEQVTTSKAFAFKDCVLQQIAAQVDVHVSNVRIGVTGLMPGDSAVDDRDCETEDKDSEDADVATTSSIPCL</sequence>
<evidence type="ECO:0000313" key="2">
    <source>
        <dbReference type="EMBL" id="CAH0476297.1"/>
    </source>
</evidence>
<name>A0AAU9L048_9STRA</name>